<dbReference type="EMBL" id="JH993016">
    <property type="protein sequence ID" value="EKX42557.1"/>
    <property type="molecule type" value="Genomic_DNA"/>
</dbReference>
<dbReference type="HOGENOM" id="CLU_2255327_0_0_1"/>
<organism evidence="1">
    <name type="scientific">Guillardia theta (strain CCMP2712)</name>
    <name type="common">Cryptophyte</name>
    <dbReference type="NCBI Taxonomy" id="905079"/>
    <lineage>
        <taxon>Eukaryota</taxon>
        <taxon>Cryptophyceae</taxon>
        <taxon>Pyrenomonadales</taxon>
        <taxon>Geminigeraceae</taxon>
        <taxon>Guillardia</taxon>
    </lineage>
</organism>
<gene>
    <name evidence="1" type="ORF">GUITHDRAFT_153561</name>
</gene>
<evidence type="ECO:0000313" key="2">
    <source>
        <dbReference type="EnsemblProtists" id="EKX42557"/>
    </source>
</evidence>
<keyword evidence="3" id="KW-1185">Reference proteome</keyword>
<dbReference type="GeneID" id="17299177"/>
<evidence type="ECO:0000313" key="1">
    <source>
        <dbReference type="EMBL" id="EKX42557.1"/>
    </source>
</evidence>
<proteinExistence type="predicted"/>
<reference evidence="3" key="2">
    <citation type="submission" date="2012-11" db="EMBL/GenBank/DDBJ databases">
        <authorList>
            <person name="Kuo A."/>
            <person name="Curtis B.A."/>
            <person name="Tanifuji G."/>
            <person name="Burki F."/>
            <person name="Gruber A."/>
            <person name="Irimia M."/>
            <person name="Maruyama S."/>
            <person name="Arias M.C."/>
            <person name="Ball S.G."/>
            <person name="Gile G.H."/>
            <person name="Hirakawa Y."/>
            <person name="Hopkins J.F."/>
            <person name="Rensing S.A."/>
            <person name="Schmutz J."/>
            <person name="Symeonidi A."/>
            <person name="Elias M."/>
            <person name="Eveleigh R.J."/>
            <person name="Herman E.K."/>
            <person name="Klute M.J."/>
            <person name="Nakayama T."/>
            <person name="Obornik M."/>
            <person name="Reyes-Prieto A."/>
            <person name="Armbrust E.V."/>
            <person name="Aves S.J."/>
            <person name="Beiko R.G."/>
            <person name="Coutinho P."/>
            <person name="Dacks J.B."/>
            <person name="Durnford D.G."/>
            <person name="Fast N.M."/>
            <person name="Green B.R."/>
            <person name="Grisdale C."/>
            <person name="Hempe F."/>
            <person name="Henrissat B."/>
            <person name="Hoppner M.P."/>
            <person name="Ishida K.-I."/>
            <person name="Kim E."/>
            <person name="Koreny L."/>
            <person name="Kroth P.G."/>
            <person name="Liu Y."/>
            <person name="Malik S.-B."/>
            <person name="Maier U.G."/>
            <person name="McRose D."/>
            <person name="Mock T."/>
            <person name="Neilson J.A."/>
            <person name="Onodera N.T."/>
            <person name="Poole A.M."/>
            <person name="Pritham E.J."/>
            <person name="Richards T.A."/>
            <person name="Rocap G."/>
            <person name="Roy S.W."/>
            <person name="Sarai C."/>
            <person name="Schaack S."/>
            <person name="Shirato S."/>
            <person name="Slamovits C.H."/>
            <person name="Spencer D.F."/>
            <person name="Suzuki S."/>
            <person name="Worden A.Z."/>
            <person name="Zauner S."/>
            <person name="Barry K."/>
            <person name="Bell C."/>
            <person name="Bharti A.K."/>
            <person name="Crow J.A."/>
            <person name="Grimwood J."/>
            <person name="Kramer R."/>
            <person name="Lindquist E."/>
            <person name="Lucas S."/>
            <person name="Salamov A."/>
            <person name="McFadden G.I."/>
            <person name="Lane C.E."/>
            <person name="Keeling P.J."/>
            <person name="Gray M.W."/>
            <person name="Grigoriev I.V."/>
            <person name="Archibald J.M."/>
        </authorList>
    </citation>
    <scope>NUCLEOTIDE SEQUENCE</scope>
    <source>
        <strain evidence="3">CCMP2712</strain>
    </source>
</reference>
<evidence type="ECO:0000313" key="3">
    <source>
        <dbReference type="Proteomes" id="UP000011087"/>
    </source>
</evidence>
<dbReference type="RefSeq" id="XP_005829537.1">
    <property type="nucleotide sequence ID" value="XM_005829480.1"/>
</dbReference>
<dbReference type="PaxDb" id="55529-EKX42557"/>
<reference evidence="1 3" key="1">
    <citation type="journal article" date="2012" name="Nature">
        <title>Algal genomes reveal evolutionary mosaicism and the fate of nucleomorphs.</title>
        <authorList>
            <consortium name="DOE Joint Genome Institute"/>
            <person name="Curtis B.A."/>
            <person name="Tanifuji G."/>
            <person name="Burki F."/>
            <person name="Gruber A."/>
            <person name="Irimia M."/>
            <person name="Maruyama S."/>
            <person name="Arias M.C."/>
            <person name="Ball S.G."/>
            <person name="Gile G.H."/>
            <person name="Hirakawa Y."/>
            <person name="Hopkins J.F."/>
            <person name="Kuo A."/>
            <person name="Rensing S.A."/>
            <person name="Schmutz J."/>
            <person name="Symeonidi A."/>
            <person name="Elias M."/>
            <person name="Eveleigh R.J."/>
            <person name="Herman E.K."/>
            <person name="Klute M.J."/>
            <person name="Nakayama T."/>
            <person name="Obornik M."/>
            <person name="Reyes-Prieto A."/>
            <person name="Armbrust E.V."/>
            <person name="Aves S.J."/>
            <person name="Beiko R.G."/>
            <person name="Coutinho P."/>
            <person name="Dacks J.B."/>
            <person name="Durnford D.G."/>
            <person name="Fast N.M."/>
            <person name="Green B.R."/>
            <person name="Grisdale C.J."/>
            <person name="Hempel F."/>
            <person name="Henrissat B."/>
            <person name="Hoppner M.P."/>
            <person name="Ishida K."/>
            <person name="Kim E."/>
            <person name="Koreny L."/>
            <person name="Kroth P.G."/>
            <person name="Liu Y."/>
            <person name="Malik S.B."/>
            <person name="Maier U.G."/>
            <person name="McRose D."/>
            <person name="Mock T."/>
            <person name="Neilson J.A."/>
            <person name="Onodera N.T."/>
            <person name="Poole A.M."/>
            <person name="Pritham E.J."/>
            <person name="Richards T.A."/>
            <person name="Rocap G."/>
            <person name="Roy S.W."/>
            <person name="Sarai C."/>
            <person name="Schaack S."/>
            <person name="Shirato S."/>
            <person name="Slamovits C.H."/>
            <person name="Spencer D.F."/>
            <person name="Suzuki S."/>
            <person name="Worden A.Z."/>
            <person name="Zauner S."/>
            <person name="Barry K."/>
            <person name="Bell C."/>
            <person name="Bharti A.K."/>
            <person name="Crow J.A."/>
            <person name="Grimwood J."/>
            <person name="Kramer R."/>
            <person name="Lindquist E."/>
            <person name="Lucas S."/>
            <person name="Salamov A."/>
            <person name="McFadden G.I."/>
            <person name="Lane C.E."/>
            <person name="Keeling P.J."/>
            <person name="Gray M.W."/>
            <person name="Grigoriev I.V."/>
            <person name="Archibald J.M."/>
        </authorList>
    </citation>
    <scope>NUCLEOTIDE SEQUENCE</scope>
    <source>
        <strain evidence="1 3">CCMP2712</strain>
    </source>
</reference>
<accession>L1J2L1</accession>
<name>L1J2L1_GUITC</name>
<sequence length="104" mass="11730">MPTPALSEVSHHKWERFRGIANKVYAASNFITKTSQKSEVLFHKLMTINFSAIDVNGNLTLNGSHKPIDLHCRIPNKSSIDEGGNFVQPTDSDVRYKEFTFGHL</sequence>
<reference evidence="2" key="3">
    <citation type="submission" date="2015-06" db="UniProtKB">
        <authorList>
            <consortium name="EnsemblProtists"/>
        </authorList>
    </citation>
    <scope>IDENTIFICATION</scope>
</reference>
<dbReference type="KEGG" id="gtt:GUITHDRAFT_153561"/>
<dbReference type="AlphaFoldDB" id="L1J2L1"/>
<dbReference type="EnsemblProtists" id="EKX42557">
    <property type="protein sequence ID" value="EKX42557"/>
    <property type="gene ID" value="GUITHDRAFT_153561"/>
</dbReference>
<dbReference type="Proteomes" id="UP000011087">
    <property type="component" value="Unassembled WGS sequence"/>
</dbReference>
<protein>
    <submittedName>
        <fullName evidence="1 2">Uncharacterized protein</fullName>
    </submittedName>
</protein>